<dbReference type="PROSITE" id="PS51012">
    <property type="entry name" value="ABC_TM2"/>
    <property type="match status" value="1"/>
</dbReference>
<dbReference type="Pfam" id="PF01061">
    <property type="entry name" value="ABC2_membrane"/>
    <property type="match status" value="1"/>
</dbReference>
<keyword evidence="5" id="KW-0997">Cell inner membrane</keyword>
<sequence>MANTAVADADSGLARAELAARHGLTVAGARPTLTAYVKQMWSYRHFITTYAHAKSVAAFSQARLGQLWQVLTPLTNAAVYYLIFGYILGTSRNVPNFIAYLCVGVFVFNYAQTVVLGGTTAITGNLGLVRALHFPRASLPLAVTLTQFRNLLYAIAVLVLIVLLTGEPITVQWLLVVPAMALITIFNAGMAMILARLGSKLTDMKQIMPFVMRTWMYGSGVLYSVEVFEKNLPALLAQIVHVNPLLIYIELVRHALLEHTPLTSPAPQLWAMATAWAVVVGLGGFVYFWRGEQEYGRG</sequence>
<dbReference type="RefSeq" id="WP_091117037.1">
    <property type="nucleotide sequence ID" value="NZ_FMHY01000002.1"/>
</dbReference>
<keyword evidence="12" id="KW-1185">Reference proteome</keyword>
<feature type="transmembrane region" description="Helical" evidence="9">
    <location>
        <begin position="148"/>
        <end position="166"/>
    </location>
</feature>
<dbReference type="InterPro" id="IPR013525">
    <property type="entry name" value="ABC2_TM"/>
</dbReference>
<comment type="subcellular location">
    <subcellularLocation>
        <location evidence="1">Cell inner membrane</location>
        <topology evidence="1">Multi-pass membrane protein</topology>
    </subcellularLocation>
    <subcellularLocation>
        <location evidence="9">Cell membrane</location>
        <topology evidence="9">Multi-pass membrane protein</topology>
    </subcellularLocation>
</comment>
<dbReference type="GO" id="GO:0140359">
    <property type="term" value="F:ABC-type transporter activity"/>
    <property type="evidence" value="ECO:0007669"/>
    <property type="project" value="InterPro"/>
</dbReference>
<dbReference type="PANTHER" id="PTHR30413">
    <property type="entry name" value="INNER MEMBRANE TRANSPORT PERMEASE"/>
    <property type="match status" value="1"/>
</dbReference>
<evidence type="ECO:0000256" key="5">
    <source>
        <dbReference type="ARBA" id="ARBA00022519"/>
    </source>
</evidence>
<organism evidence="11 12">
    <name type="scientific">Micromonospora eburnea</name>
    <dbReference type="NCBI Taxonomy" id="227316"/>
    <lineage>
        <taxon>Bacteria</taxon>
        <taxon>Bacillati</taxon>
        <taxon>Actinomycetota</taxon>
        <taxon>Actinomycetes</taxon>
        <taxon>Micromonosporales</taxon>
        <taxon>Micromonosporaceae</taxon>
        <taxon>Micromonospora</taxon>
    </lineage>
</organism>
<feature type="domain" description="ABC transmembrane type-2" evidence="10">
    <location>
        <begin position="64"/>
        <end position="291"/>
    </location>
</feature>
<proteinExistence type="inferred from homology"/>
<evidence type="ECO:0000256" key="9">
    <source>
        <dbReference type="RuleBase" id="RU361157"/>
    </source>
</evidence>
<feature type="transmembrane region" description="Helical" evidence="9">
    <location>
        <begin position="67"/>
        <end position="88"/>
    </location>
</feature>
<evidence type="ECO:0000256" key="7">
    <source>
        <dbReference type="ARBA" id="ARBA00022989"/>
    </source>
</evidence>
<evidence type="ECO:0000256" key="6">
    <source>
        <dbReference type="ARBA" id="ARBA00022692"/>
    </source>
</evidence>
<evidence type="ECO:0000313" key="11">
    <source>
        <dbReference type="EMBL" id="SCL48585.1"/>
    </source>
</evidence>
<dbReference type="AlphaFoldDB" id="A0A1C6U3E3"/>
<keyword evidence="3 9" id="KW-0813">Transport</keyword>
<reference evidence="12" key="1">
    <citation type="submission" date="2016-06" db="EMBL/GenBank/DDBJ databases">
        <authorList>
            <person name="Varghese N."/>
            <person name="Submissions Spin"/>
        </authorList>
    </citation>
    <scope>NUCLEOTIDE SEQUENCE [LARGE SCALE GENOMIC DNA]</scope>
    <source>
        <strain evidence="12">DSM 44814</strain>
    </source>
</reference>
<dbReference type="OrthoDB" id="4186295at2"/>
<evidence type="ECO:0000313" key="12">
    <source>
        <dbReference type="Proteomes" id="UP000199696"/>
    </source>
</evidence>
<evidence type="ECO:0000256" key="1">
    <source>
        <dbReference type="ARBA" id="ARBA00004429"/>
    </source>
</evidence>
<keyword evidence="4 9" id="KW-1003">Cell membrane</keyword>
<evidence type="ECO:0000256" key="2">
    <source>
        <dbReference type="ARBA" id="ARBA00007783"/>
    </source>
</evidence>
<feature type="transmembrane region" description="Helical" evidence="9">
    <location>
        <begin position="173"/>
        <end position="195"/>
    </location>
</feature>
<comment type="caution">
    <text evidence="9">Lacks conserved residue(s) required for the propagation of feature annotation.</text>
</comment>
<evidence type="ECO:0000256" key="8">
    <source>
        <dbReference type="ARBA" id="ARBA00023136"/>
    </source>
</evidence>
<evidence type="ECO:0000256" key="4">
    <source>
        <dbReference type="ARBA" id="ARBA00022475"/>
    </source>
</evidence>
<feature type="transmembrane region" description="Helical" evidence="9">
    <location>
        <begin position="269"/>
        <end position="289"/>
    </location>
</feature>
<dbReference type="STRING" id="227316.GA0070604_1732"/>
<keyword evidence="6 9" id="KW-0812">Transmembrane</keyword>
<evidence type="ECO:0000259" key="10">
    <source>
        <dbReference type="PROSITE" id="PS51012"/>
    </source>
</evidence>
<dbReference type="EMBL" id="FMHY01000002">
    <property type="protein sequence ID" value="SCL48585.1"/>
    <property type="molecule type" value="Genomic_DNA"/>
</dbReference>
<gene>
    <name evidence="11" type="ORF">GA0070604_1732</name>
</gene>
<accession>A0A1C6U3E3</accession>
<feature type="transmembrane region" description="Helical" evidence="9">
    <location>
        <begin position="100"/>
        <end position="128"/>
    </location>
</feature>
<keyword evidence="7 9" id="KW-1133">Transmembrane helix</keyword>
<name>A0A1C6U3E3_9ACTN</name>
<dbReference type="GO" id="GO:0005886">
    <property type="term" value="C:plasma membrane"/>
    <property type="evidence" value="ECO:0007669"/>
    <property type="project" value="UniProtKB-SubCell"/>
</dbReference>
<dbReference type="PANTHER" id="PTHR30413:SF8">
    <property type="entry name" value="TRANSPORT PERMEASE PROTEIN"/>
    <property type="match status" value="1"/>
</dbReference>
<keyword evidence="8 9" id="KW-0472">Membrane</keyword>
<comment type="similarity">
    <text evidence="2 9">Belongs to the ABC-2 integral membrane protein family.</text>
</comment>
<evidence type="ECO:0000256" key="3">
    <source>
        <dbReference type="ARBA" id="ARBA00022448"/>
    </source>
</evidence>
<dbReference type="InterPro" id="IPR047817">
    <property type="entry name" value="ABC2_TM_bact-type"/>
</dbReference>
<protein>
    <recommendedName>
        <fullName evidence="9">Transport permease protein</fullName>
    </recommendedName>
</protein>
<dbReference type="GO" id="GO:0015920">
    <property type="term" value="P:lipopolysaccharide transport"/>
    <property type="evidence" value="ECO:0007669"/>
    <property type="project" value="TreeGrafter"/>
</dbReference>
<dbReference type="Proteomes" id="UP000199696">
    <property type="component" value="Unassembled WGS sequence"/>
</dbReference>